<dbReference type="RefSeq" id="XP_041157431.1">
    <property type="nucleotide sequence ID" value="XM_041307045.1"/>
</dbReference>
<proteinExistence type="predicted"/>
<accession>A0A9P7DF84</accession>
<comment type="caution">
    <text evidence="1">The sequence shown here is derived from an EMBL/GenBank/DDBJ whole genome shotgun (WGS) entry which is preliminary data.</text>
</comment>
<protein>
    <submittedName>
        <fullName evidence="1">Uncharacterized protein</fullName>
    </submittedName>
</protein>
<dbReference type="GeneID" id="64600809"/>
<evidence type="ECO:0000313" key="2">
    <source>
        <dbReference type="Proteomes" id="UP000719766"/>
    </source>
</evidence>
<organism evidence="1 2">
    <name type="scientific">Suillus plorans</name>
    <dbReference type="NCBI Taxonomy" id="116603"/>
    <lineage>
        <taxon>Eukaryota</taxon>
        <taxon>Fungi</taxon>
        <taxon>Dikarya</taxon>
        <taxon>Basidiomycota</taxon>
        <taxon>Agaricomycotina</taxon>
        <taxon>Agaricomycetes</taxon>
        <taxon>Agaricomycetidae</taxon>
        <taxon>Boletales</taxon>
        <taxon>Suillineae</taxon>
        <taxon>Suillaceae</taxon>
        <taxon>Suillus</taxon>
    </lineage>
</organism>
<gene>
    <name evidence="1" type="ORF">HD556DRAFT_1446190</name>
</gene>
<dbReference type="EMBL" id="JABBWE010000050">
    <property type="protein sequence ID" value="KAG1790463.1"/>
    <property type="molecule type" value="Genomic_DNA"/>
</dbReference>
<dbReference type="Proteomes" id="UP000719766">
    <property type="component" value="Unassembled WGS sequence"/>
</dbReference>
<reference evidence="1" key="1">
    <citation type="journal article" date="2020" name="New Phytol.">
        <title>Comparative genomics reveals dynamic genome evolution in host specialist ectomycorrhizal fungi.</title>
        <authorList>
            <person name="Lofgren L.A."/>
            <person name="Nguyen N.H."/>
            <person name="Vilgalys R."/>
            <person name="Ruytinx J."/>
            <person name="Liao H.L."/>
            <person name="Branco S."/>
            <person name="Kuo A."/>
            <person name="LaButti K."/>
            <person name="Lipzen A."/>
            <person name="Andreopoulos W."/>
            <person name="Pangilinan J."/>
            <person name="Riley R."/>
            <person name="Hundley H."/>
            <person name="Na H."/>
            <person name="Barry K."/>
            <person name="Grigoriev I.V."/>
            <person name="Stajich J.E."/>
            <person name="Kennedy P.G."/>
        </authorList>
    </citation>
    <scope>NUCLEOTIDE SEQUENCE</scope>
    <source>
        <strain evidence="1">S12</strain>
    </source>
</reference>
<dbReference type="OrthoDB" id="4062651at2759"/>
<dbReference type="AlphaFoldDB" id="A0A9P7DF84"/>
<evidence type="ECO:0000313" key="1">
    <source>
        <dbReference type="EMBL" id="KAG1790463.1"/>
    </source>
</evidence>
<keyword evidence="2" id="KW-1185">Reference proteome</keyword>
<name>A0A9P7DF84_9AGAM</name>
<sequence length="214" mass="24233">MESADNLILCKVDLPVDDTLESNIDNLKPDHKKALSPVDSMFEVLDTPPQRKHLHIVVQPPLYGQYKGFRYAIAKVKNELGSTATEPHMQTILYYIHSTESFAKAKPTFRFPCITITLFGPHIDFSAAVWSTRPNMQVISTGLPLFHHPTDSKMRAMVARHIGALRKALRFLLACYQGITSPSPDQDLEFLDSKFQDPMFPYPYSFTCIETSLT</sequence>